<dbReference type="HOGENOM" id="CLU_3388733_0_0_10"/>
<evidence type="ECO:0000313" key="2">
    <source>
        <dbReference type="Proteomes" id="UP000001007"/>
    </source>
</evidence>
<proteinExistence type="predicted"/>
<reference evidence="1 2" key="1">
    <citation type="journal article" date="2002" name="Proc. Natl. Acad. Sci. U.S.A.">
        <title>The complete genome sequence of Chlorobium tepidum TLS, a photosynthetic, anaerobic, green-sulfur bacterium.</title>
        <authorList>
            <person name="Eisen J.A."/>
            <person name="Nelson K.E."/>
            <person name="Paulsen I.T."/>
            <person name="Heidelberg J.F."/>
            <person name="Wu M."/>
            <person name="Dodson R.J."/>
            <person name="Deboy R."/>
            <person name="Gwinn M.L."/>
            <person name="Nelson W.C."/>
            <person name="Haft D.H."/>
            <person name="Hickey E.K."/>
            <person name="Peterson J.D."/>
            <person name="Durkin A.S."/>
            <person name="Kolonay J.L."/>
            <person name="Yang F."/>
            <person name="Holt I."/>
            <person name="Umayam L.A."/>
            <person name="Mason T."/>
            <person name="Brenner M."/>
            <person name="Shea T.P."/>
            <person name="Parksey D."/>
            <person name="Nierman W.C."/>
            <person name="Feldblyum T.V."/>
            <person name="Hansen C.L."/>
            <person name="Craven M.B."/>
            <person name="Radune D."/>
            <person name="Vamathevan J."/>
            <person name="Khouri H."/>
            <person name="White O."/>
            <person name="Gruber T.M."/>
            <person name="Ketchum K.A."/>
            <person name="Venter J.C."/>
            <person name="Tettelin H."/>
            <person name="Bryant D.A."/>
            <person name="Fraser C.M."/>
        </authorList>
    </citation>
    <scope>NUCLEOTIDE SEQUENCE [LARGE SCALE GENOMIC DNA]</scope>
    <source>
        <strain evidence="2">ATCC 49652 / DSM 12025 / NBRC 103806 / TLS</strain>
    </source>
</reference>
<name>Q8KEP7_CHLTE</name>
<dbReference type="EMBL" id="AE006470">
    <property type="protein sequence ID" value="AAM71878.1"/>
    <property type="molecule type" value="Genomic_DNA"/>
</dbReference>
<protein>
    <submittedName>
        <fullName evidence="1">Uncharacterized protein</fullName>
    </submittedName>
</protein>
<evidence type="ECO:0000313" key="1">
    <source>
        <dbReference type="EMBL" id="AAM71878.1"/>
    </source>
</evidence>
<keyword evidence="2" id="KW-1185">Reference proteome</keyword>
<sequence length="32" mass="3976">MQKEKWQEPTKDVWFSSWIDIWFMNNKTGGWA</sequence>
<dbReference type="EnsemblBacteria" id="AAM71878">
    <property type="protein sequence ID" value="AAM71878"/>
    <property type="gene ID" value="CT0639"/>
</dbReference>
<accession>Q8KEP7</accession>
<organism evidence="1 2">
    <name type="scientific">Chlorobaculum tepidum (strain ATCC 49652 / DSM 12025 / NBRC 103806 / TLS)</name>
    <name type="common">Chlorobium tepidum</name>
    <dbReference type="NCBI Taxonomy" id="194439"/>
    <lineage>
        <taxon>Bacteria</taxon>
        <taxon>Pseudomonadati</taxon>
        <taxon>Chlorobiota</taxon>
        <taxon>Chlorobiia</taxon>
        <taxon>Chlorobiales</taxon>
        <taxon>Chlorobiaceae</taxon>
        <taxon>Chlorobaculum</taxon>
    </lineage>
</organism>
<dbReference type="AlphaFoldDB" id="Q8KEP7"/>
<dbReference type="KEGG" id="cte:CT0639"/>
<dbReference type="Proteomes" id="UP000001007">
    <property type="component" value="Chromosome"/>
</dbReference>
<gene>
    <name evidence="1" type="ordered locus">CT0639</name>
</gene>